<evidence type="ECO:0000313" key="8">
    <source>
        <dbReference type="Proteomes" id="UP000468766"/>
    </source>
</evidence>
<keyword evidence="8" id="KW-1185">Reference proteome</keyword>
<dbReference type="OrthoDB" id="9816479at2"/>
<gene>
    <name evidence="7" type="ORF">F9B85_10745</name>
</gene>
<dbReference type="SUPFAM" id="SSF52540">
    <property type="entry name" value="P-loop containing nucleoside triphosphate hydrolases"/>
    <property type="match status" value="1"/>
</dbReference>
<evidence type="ECO:0000259" key="6">
    <source>
        <dbReference type="Pfam" id="PF00350"/>
    </source>
</evidence>
<accession>A0A6I0EYY7</accession>
<dbReference type="InterPro" id="IPR027094">
    <property type="entry name" value="Mitofusin_fam"/>
</dbReference>
<dbReference type="Pfam" id="PF00350">
    <property type="entry name" value="Dynamin_N"/>
    <property type="match status" value="1"/>
</dbReference>
<evidence type="ECO:0000256" key="3">
    <source>
        <dbReference type="ARBA" id="ARBA00022801"/>
    </source>
</evidence>
<dbReference type="PANTHER" id="PTHR10465">
    <property type="entry name" value="TRANSMEMBRANE GTPASE FZO1"/>
    <property type="match status" value="1"/>
</dbReference>
<keyword evidence="4" id="KW-0342">GTP-binding</keyword>
<dbReference type="Gene3D" id="3.40.50.300">
    <property type="entry name" value="P-loop containing nucleotide triphosphate hydrolases"/>
    <property type="match status" value="1"/>
</dbReference>
<evidence type="ECO:0000256" key="4">
    <source>
        <dbReference type="ARBA" id="ARBA00023134"/>
    </source>
</evidence>
<dbReference type="AlphaFoldDB" id="A0A6I0EYY7"/>
<evidence type="ECO:0000256" key="5">
    <source>
        <dbReference type="ARBA" id="ARBA00023136"/>
    </source>
</evidence>
<evidence type="ECO:0000256" key="2">
    <source>
        <dbReference type="ARBA" id="ARBA00022741"/>
    </source>
</evidence>
<dbReference type="GO" id="GO:0016020">
    <property type="term" value="C:membrane"/>
    <property type="evidence" value="ECO:0007669"/>
    <property type="project" value="UniProtKB-SubCell"/>
</dbReference>
<comment type="subcellular location">
    <subcellularLocation>
        <location evidence="1">Membrane</location>
    </subcellularLocation>
</comment>
<dbReference type="InterPro" id="IPR045063">
    <property type="entry name" value="Dynamin_N"/>
</dbReference>
<dbReference type="GO" id="GO:0005525">
    <property type="term" value="F:GTP binding"/>
    <property type="evidence" value="ECO:0007669"/>
    <property type="project" value="UniProtKB-KW"/>
</dbReference>
<keyword evidence="5" id="KW-0472">Membrane</keyword>
<dbReference type="PANTHER" id="PTHR10465:SF0">
    <property type="entry name" value="SARCALUMENIN"/>
    <property type="match status" value="1"/>
</dbReference>
<dbReference type="Proteomes" id="UP000468766">
    <property type="component" value="Unassembled WGS sequence"/>
</dbReference>
<comment type="caution">
    <text evidence="7">The sequence shown here is derived from an EMBL/GenBank/DDBJ whole genome shotgun (WGS) entry which is preliminary data.</text>
</comment>
<dbReference type="InterPro" id="IPR027417">
    <property type="entry name" value="P-loop_NTPase"/>
</dbReference>
<evidence type="ECO:0000313" key="7">
    <source>
        <dbReference type="EMBL" id="KAB2952022.1"/>
    </source>
</evidence>
<sequence>MQQKDILSLRTIDLSSEYTEKKATEKYEFELSVCSLLAGIAHLDGWLLPSKFQLYRNAVMNLFGKKIKDDVMLRVEILKIFINPPKIQDTSIKLINLINKLHVTLRTREIVIDYALKVIKENNKNRSRAIKILKKITEDLNITNSVLLLEIESIESLINEEEKMVFENENKLESIKNDSPLNWEEKQFLHNKHYNFGLKSIKTSREIENMKSKDFIRKTKMLATLINSDNLSQRVIEFHKQIEPNPYKVVLTGEIKHGKSTIFNRIVGKNLSPIGEATATTAVVVEMYYSDEPNYEAWWMNSDTLDNILRFTSDNNDSNHVKKYVKRIQEIVNSGGYKPGEKITAISSLLDVKDYITAHGDYAYLVEKARFGLPLECLRHGITIVDTPGINDPIKVRDHITLEQAKYADCIVFVMRADKFGTESERIFLYNLMEKGKATNLIICLTHIDRLSSDNERARVLKEVENWVRMVSPRTENDNLMKKIKIFAFDPRNTSDNKTVSHEQTDDFNLFFNELSSLALNSKRDSNYIDWITSKRNFLLELSREESETFLHKSNEQFMNNQTLELMENLSNRFFELSQSNYQQIQSRLKSIKELIVRDHSRAKEDIDRTKKEIIEAIRSAIETRVRELGKDYAGKEKWDSFNRTTAALLVQKYVYEMDNRLNNDFEYWKNRTEELFDEVDLIVKSSLDSYKGIQKDYNDLCNISHTKTVVLCKVDSTLNGTGKFLSYGTAYIIGGGVTAIIKLIGTASTIAFPPAGIIIVSAVVAGGFIAKLVSKPEKQKHDYIEKMVKEAETNINKRFEMYEEKIKEAYLSLWDYITQSVEVRYRELAENIYADSSEAKLQVEISKRIRNDLFMFVQGQTGLSFQEKNVNSINNSIRFDDGKEQENKINFEVEECNINETVAFAENETVTGKNKLDENTNVSEDYNDRDKLNNMNIIAETKKLGVTKALAATKGVGTLLSSLGNNIDGKVSSILQDKGIKEKIKNIRGNNN</sequence>
<proteinExistence type="predicted"/>
<organism evidence="7 8">
    <name type="scientific">Heliorestis acidaminivorans</name>
    <dbReference type="NCBI Taxonomy" id="553427"/>
    <lineage>
        <taxon>Bacteria</taxon>
        <taxon>Bacillati</taxon>
        <taxon>Bacillota</taxon>
        <taxon>Clostridia</taxon>
        <taxon>Eubacteriales</taxon>
        <taxon>Heliobacteriaceae</taxon>
        <taxon>Heliorestis</taxon>
    </lineage>
</organism>
<protein>
    <recommendedName>
        <fullName evidence="6">Dynamin N-terminal domain-containing protein</fullName>
    </recommendedName>
</protein>
<keyword evidence="2" id="KW-0547">Nucleotide-binding</keyword>
<dbReference type="GO" id="GO:0003924">
    <property type="term" value="F:GTPase activity"/>
    <property type="evidence" value="ECO:0007669"/>
    <property type="project" value="InterPro"/>
</dbReference>
<dbReference type="EMBL" id="WBXO01000008">
    <property type="protein sequence ID" value="KAB2952022.1"/>
    <property type="molecule type" value="Genomic_DNA"/>
</dbReference>
<evidence type="ECO:0000256" key="1">
    <source>
        <dbReference type="ARBA" id="ARBA00004370"/>
    </source>
</evidence>
<reference evidence="7 8" key="1">
    <citation type="submission" date="2019-10" db="EMBL/GenBank/DDBJ databases">
        <title>Whole-genome sequence of the extremophile Heliorestis acidaminivorans DSM 24790.</title>
        <authorList>
            <person name="Kyndt J.A."/>
            <person name="Meyer T.E."/>
        </authorList>
    </citation>
    <scope>NUCLEOTIDE SEQUENCE [LARGE SCALE GENOMIC DNA]</scope>
    <source>
        <strain evidence="7 8">DSM 24790</strain>
    </source>
</reference>
<dbReference type="RefSeq" id="WP_151620774.1">
    <property type="nucleotide sequence ID" value="NZ_WBXO01000008.1"/>
</dbReference>
<keyword evidence="3" id="KW-0378">Hydrolase</keyword>
<name>A0A6I0EYY7_9FIRM</name>
<feature type="domain" description="Dynamin N-terminal" evidence="6">
    <location>
        <begin position="249"/>
        <end position="442"/>
    </location>
</feature>